<dbReference type="PANTHER" id="PTHR45836">
    <property type="entry name" value="SLIT HOMOLOG"/>
    <property type="match status" value="1"/>
</dbReference>
<feature type="domain" description="EGF-like" evidence="8">
    <location>
        <begin position="1414"/>
        <end position="1450"/>
    </location>
</feature>
<feature type="disulfide bond" evidence="6">
    <location>
        <begin position="38"/>
        <end position="47"/>
    </location>
</feature>
<comment type="caution">
    <text evidence="6">Lacks conserved residue(s) required for the propagation of feature annotation.</text>
</comment>
<feature type="domain" description="Laminin G" evidence="7">
    <location>
        <begin position="522"/>
        <end position="684"/>
    </location>
</feature>
<dbReference type="FunFam" id="2.10.25.10:FF:000118">
    <property type="entry name" value="protein delta homolog 2"/>
    <property type="match status" value="1"/>
</dbReference>
<feature type="domain" description="EGF-like" evidence="8">
    <location>
        <begin position="1490"/>
        <end position="1526"/>
    </location>
</feature>
<dbReference type="FunFam" id="2.10.25.10:FF:000122">
    <property type="entry name" value="Protein crumbs homolog 2"/>
    <property type="match status" value="1"/>
</dbReference>
<feature type="domain" description="EGF-like" evidence="8">
    <location>
        <begin position="49"/>
        <end position="84"/>
    </location>
</feature>
<keyword evidence="3" id="KW-0677">Repeat</keyword>
<dbReference type="PROSITE" id="PS50026">
    <property type="entry name" value="EGF_3"/>
    <property type="match status" value="24"/>
</dbReference>
<dbReference type="SUPFAM" id="SSF57196">
    <property type="entry name" value="EGF/Laminin"/>
    <property type="match status" value="10"/>
</dbReference>
<feature type="domain" description="EGF-like" evidence="8">
    <location>
        <begin position="335"/>
        <end position="370"/>
    </location>
</feature>
<dbReference type="PROSITE" id="PS00022">
    <property type="entry name" value="EGF_1"/>
    <property type="match status" value="22"/>
</dbReference>
<feature type="disulfide bond" evidence="6">
    <location>
        <begin position="1571"/>
        <end position="1581"/>
    </location>
</feature>
<evidence type="ECO:0000256" key="6">
    <source>
        <dbReference type="PROSITE-ProRule" id="PRU00076"/>
    </source>
</evidence>
<keyword evidence="4 6" id="KW-1015">Disulfide bond</keyword>
<keyword evidence="2" id="KW-0732">Signal</keyword>
<keyword evidence="5" id="KW-0325">Glycoprotein</keyword>
<feature type="domain" description="Laminin G" evidence="7">
    <location>
        <begin position="986"/>
        <end position="1164"/>
    </location>
</feature>
<feature type="domain" description="EGF-like" evidence="8">
    <location>
        <begin position="10"/>
        <end position="48"/>
    </location>
</feature>
<name>A0ABD6EA98_9BILA</name>
<evidence type="ECO:0000259" key="8">
    <source>
        <dbReference type="PROSITE" id="PS50026"/>
    </source>
</evidence>
<feature type="disulfide bond" evidence="6">
    <location>
        <begin position="285"/>
        <end position="294"/>
    </location>
</feature>
<feature type="domain" description="EGF-like" evidence="8">
    <location>
        <begin position="1528"/>
        <end position="1565"/>
    </location>
</feature>
<dbReference type="PROSITE" id="PS01187">
    <property type="entry name" value="EGF_CA"/>
    <property type="match status" value="4"/>
</dbReference>
<dbReference type="Pfam" id="PF12661">
    <property type="entry name" value="hEGF"/>
    <property type="match status" value="3"/>
</dbReference>
<feature type="domain" description="EGF-like" evidence="8">
    <location>
        <begin position="296"/>
        <end position="333"/>
    </location>
</feature>
<dbReference type="FunFam" id="2.10.25.10:FF:000230">
    <property type="entry name" value="Delta-like protein"/>
    <property type="match status" value="1"/>
</dbReference>
<dbReference type="Pfam" id="PF07645">
    <property type="entry name" value="EGF_CA"/>
    <property type="match status" value="3"/>
</dbReference>
<feature type="domain" description="EGF-like" evidence="8">
    <location>
        <begin position="1242"/>
        <end position="1278"/>
    </location>
</feature>
<dbReference type="GO" id="GO:0005886">
    <property type="term" value="C:plasma membrane"/>
    <property type="evidence" value="ECO:0007669"/>
    <property type="project" value="UniProtKB-ARBA"/>
</dbReference>
<organism evidence="9 10">
    <name type="scientific">Gnathostoma spinigerum</name>
    <dbReference type="NCBI Taxonomy" id="75299"/>
    <lineage>
        <taxon>Eukaryota</taxon>
        <taxon>Metazoa</taxon>
        <taxon>Ecdysozoa</taxon>
        <taxon>Nematoda</taxon>
        <taxon>Chromadorea</taxon>
        <taxon>Rhabditida</taxon>
        <taxon>Spirurina</taxon>
        <taxon>Gnathostomatomorpha</taxon>
        <taxon>Gnathostomatoidea</taxon>
        <taxon>Gnathostomatidae</taxon>
        <taxon>Gnathostoma</taxon>
    </lineage>
</organism>
<dbReference type="CDD" id="cd00054">
    <property type="entry name" value="EGF_CA"/>
    <property type="match status" value="12"/>
</dbReference>
<feature type="disulfide bond" evidence="6">
    <location>
        <begin position="74"/>
        <end position="83"/>
    </location>
</feature>
<feature type="domain" description="EGF-like" evidence="8">
    <location>
        <begin position="480"/>
        <end position="518"/>
    </location>
</feature>
<feature type="domain" description="EGF-like" evidence="8">
    <location>
        <begin position="1451"/>
        <end position="1488"/>
    </location>
</feature>
<dbReference type="SMART" id="SM00179">
    <property type="entry name" value="EGF_CA"/>
    <property type="match status" value="18"/>
</dbReference>
<dbReference type="FunFam" id="2.10.25.10:FF:000066">
    <property type="entry name" value="FAT atypical cadherin 4"/>
    <property type="match status" value="1"/>
</dbReference>
<dbReference type="FunFam" id="2.10.25.10:FF:000610">
    <property type="entry name" value="protein HEG homolog 1 isoform X1"/>
    <property type="match status" value="1"/>
</dbReference>
<feature type="disulfide bond" evidence="6">
    <location>
        <begin position="53"/>
        <end position="63"/>
    </location>
</feature>
<dbReference type="GO" id="GO:0050877">
    <property type="term" value="P:nervous system process"/>
    <property type="evidence" value="ECO:0007669"/>
    <property type="project" value="UniProtKB-ARBA"/>
</dbReference>
<dbReference type="PROSITE" id="PS50025">
    <property type="entry name" value="LAM_G_DOMAIN"/>
    <property type="match status" value="3"/>
</dbReference>
<dbReference type="InterPro" id="IPR013032">
    <property type="entry name" value="EGF-like_CS"/>
</dbReference>
<feature type="disulfide bond" evidence="6">
    <location>
        <begin position="489"/>
        <end position="506"/>
    </location>
</feature>
<dbReference type="Gene3D" id="2.60.120.200">
    <property type="match status" value="3"/>
</dbReference>
<dbReference type="InterPro" id="IPR001881">
    <property type="entry name" value="EGF-like_Ca-bd_dom"/>
</dbReference>
<dbReference type="SMART" id="SM00181">
    <property type="entry name" value="EGF"/>
    <property type="match status" value="26"/>
</dbReference>
<feature type="domain" description="EGF-like" evidence="8">
    <location>
        <begin position="1166"/>
        <end position="1203"/>
    </location>
</feature>
<keyword evidence="1 6" id="KW-0245">EGF-like domain</keyword>
<dbReference type="SMART" id="SM00282">
    <property type="entry name" value="LamG"/>
    <property type="match status" value="3"/>
</dbReference>
<feature type="disulfide bond" evidence="6">
    <location>
        <begin position="1268"/>
        <end position="1277"/>
    </location>
</feature>
<dbReference type="PROSITE" id="PS00010">
    <property type="entry name" value="ASX_HYDROXYL"/>
    <property type="match status" value="7"/>
</dbReference>
<dbReference type="CDD" id="cd00110">
    <property type="entry name" value="LamG"/>
    <property type="match status" value="2"/>
</dbReference>
<feature type="disulfide bond" evidence="6">
    <location>
        <begin position="468"/>
        <end position="477"/>
    </location>
</feature>
<feature type="disulfide bond" evidence="6">
    <location>
        <begin position="323"/>
        <end position="332"/>
    </location>
</feature>
<accession>A0ABD6EA98</accession>
<dbReference type="Gene3D" id="2.10.25.10">
    <property type="entry name" value="Laminin"/>
    <property type="match status" value="22"/>
</dbReference>
<feature type="disulfide bond" evidence="6">
    <location>
        <begin position="508"/>
        <end position="517"/>
    </location>
</feature>
<evidence type="ECO:0000313" key="9">
    <source>
        <dbReference type="EMBL" id="MFH4976923.1"/>
    </source>
</evidence>
<dbReference type="InterPro" id="IPR018097">
    <property type="entry name" value="EGF_Ca-bd_CS"/>
</dbReference>
<dbReference type="PROSITE" id="PS01186">
    <property type="entry name" value="EGF_2"/>
    <property type="match status" value="16"/>
</dbReference>
<dbReference type="InterPro" id="IPR009030">
    <property type="entry name" value="Growth_fac_rcpt_cys_sf"/>
</dbReference>
<evidence type="ECO:0000313" key="10">
    <source>
        <dbReference type="Proteomes" id="UP001608902"/>
    </source>
</evidence>
<evidence type="ECO:0000259" key="7">
    <source>
        <dbReference type="PROSITE" id="PS50025"/>
    </source>
</evidence>
<evidence type="ECO:0000256" key="2">
    <source>
        <dbReference type="ARBA" id="ARBA00022729"/>
    </source>
</evidence>
<comment type="caution">
    <text evidence="9">The sequence shown here is derived from an EMBL/GenBank/DDBJ whole genome shotgun (WGS) entry which is preliminary data.</text>
</comment>
<feature type="domain" description="EGF-like" evidence="8">
    <location>
        <begin position="188"/>
        <end position="224"/>
    </location>
</feature>
<dbReference type="SUPFAM" id="SSF49899">
    <property type="entry name" value="Concanavalin A-like lectins/glucanases"/>
    <property type="match status" value="3"/>
</dbReference>
<dbReference type="InterPro" id="IPR051355">
    <property type="entry name" value="Notch/Slit_guidance"/>
</dbReference>
<evidence type="ECO:0000256" key="5">
    <source>
        <dbReference type="ARBA" id="ARBA00023180"/>
    </source>
</evidence>
<gene>
    <name evidence="9" type="ORF">AB6A40_003632</name>
</gene>
<feature type="disulfide bond" evidence="6">
    <location>
        <begin position="1478"/>
        <end position="1487"/>
    </location>
</feature>
<feature type="disulfide bond" evidence="6">
    <location>
        <begin position="339"/>
        <end position="349"/>
    </location>
</feature>
<dbReference type="PANTHER" id="PTHR45836:SF23">
    <property type="entry name" value="NEUROGENIC LOCUS NOTCH HOMOLOG PROTEIN 1"/>
    <property type="match status" value="1"/>
</dbReference>
<feature type="domain" description="Laminin G" evidence="7">
    <location>
        <begin position="728"/>
        <end position="923"/>
    </location>
</feature>
<dbReference type="GO" id="GO:0048666">
    <property type="term" value="P:neuron development"/>
    <property type="evidence" value="ECO:0007669"/>
    <property type="project" value="UniProtKB-ARBA"/>
</dbReference>
<feature type="disulfide bond" evidence="6">
    <location>
        <begin position="1648"/>
        <end position="1657"/>
    </location>
</feature>
<feature type="disulfide bond" evidence="6">
    <location>
        <begin position="360"/>
        <end position="369"/>
    </location>
</feature>
<feature type="domain" description="EGF-like" evidence="8">
    <location>
        <begin position="1618"/>
        <end position="1658"/>
    </location>
</feature>
<dbReference type="Pfam" id="PF02210">
    <property type="entry name" value="Laminin_G_2"/>
    <property type="match status" value="2"/>
</dbReference>
<feature type="domain" description="EGF-like" evidence="8">
    <location>
        <begin position="258"/>
        <end position="295"/>
    </location>
</feature>
<feature type="disulfide bond" evidence="6">
    <location>
        <begin position="19"/>
        <end position="36"/>
    </location>
</feature>
<feature type="domain" description="EGF-like" evidence="8">
    <location>
        <begin position="441"/>
        <end position="478"/>
    </location>
</feature>
<feature type="disulfide bond" evidence="6">
    <location>
        <begin position="1230"/>
        <end position="1239"/>
    </location>
</feature>
<dbReference type="GO" id="GO:0042063">
    <property type="term" value="P:gliogenesis"/>
    <property type="evidence" value="ECO:0007669"/>
    <property type="project" value="UniProtKB-ARBA"/>
</dbReference>
<proteinExistence type="predicted"/>
<feature type="disulfide bond" evidence="6">
    <location>
        <begin position="401"/>
        <end position="410"/>
    </location>
</feature>
<reference evidence="9 10" key="1">
    <citation type="submission" date="2024-08" db="EMBL/GenBank/DDBJ databases">
        <title>Gnathostoma spinigerum genome.</title>
        <authorList>
            <person name="Gonzalez-Bertolin B."/>
            <person name="Monzon S."/>
            <person name="Zaballos A."/>
            <person name="Jimenez P."/>
            <person name="Dekumyoy P."/>
            <person name="Varona S."/>
            <person name="Cuesta I."/>
            <person name="Sumanam S."/>
            <person name="Adisakwattana P."/>
            <person name="Gasser R.B."/>
            <person name="Hernandez-Gonzalez A."/>
            <person name="Young N.D."/>
            <person name="Perteguer M.J."/>
        </authorList>
    </citation>
    <scope>NUCLEOTIDE SEQUENCE [LARGE SCALE GENOMIC DNA]</scope>
    <source>
        <strain evidence="9">AL3</strain>
        <tissue evidence="9">Liver</tissue>
    </source>
</reference>
<feature type="disulfide bond" evidence="6">
    <location>
        <begin position="177"/>
        <end position="186"/>
    </location>
</feature>
<feature type="disulfide bond" evidence="6">
    <location>
        <begin position="1209"/>
        <end position="1219"/>
    </location>
</feature>
<sequence>MGFRLSDVHSVQYCRSNVCLNGGTCEVDEAEHSFRCICPEGFIGDLCQSISECHLKCANGGECHLEIDTEICRCRNGYSGEHCEVASLDCQIQGCAPNEGCIEVADNTYKCVPDKCSSMPCQNGGKCTQDQEETFTCECPTGFSGEFCSNDINECEGDPCFAGGTCVNTFGSFKCLCPPGRQGTRCEVEDDCLVSPCLNGGRCVVGPNGYQCVCPAGYISSRCEVATTDCTCSDEFHICVNNTCICPAGYTGEKCEKSLESCQSKNPCLNGGTCVSNTSGISCICTLDFYGTICEHAVECDSGRMKCVHGKCFVGTEGPVCECEDGYSGKYCEVQSDKCEGVDCNGGVCSETNGQQMCACPEGRFGNFCENKNPCIPNPCQNSGKCQQLSSEMGLEFSCTCLQGFSGKICEFISDSSGCDYKCGEREKCEMVNGNHECLELPDTCSDCKNSTTTRCLEMELGSSICVCKQGWSGPRCTYLSEQCNGEICAGNKVCRKLHPLDPPKCECLPGVAGSDCSARTTVTLRSTSLFLHQFPLIHQLKFSPHPYSLRFGFRTTLIEANIVRGENVINQNQFTIGIRDGSLVLNVTDSEYFRVKQFVVNDDRWYTVIFNCTSERISLMVLEDDVVLSQMFKDSAHSVNVYWTRFGQTPFGSYSGCLRDLFINDHPINLLNSTHSVGIEPGCRRSAPCSPSPCHNNGKCVDLWDNFLCECRSPYLPPYCVESLSEVTFGHDNHSSFVEFNAKNNSDSVNMKTVISFLMRTNKPNATILYIGEKGADDVGTFISLSLINGLLELKSRIGGKKIFSKRGSVRLDDNDQHLIRVDRTNNKIKVSIDDSVAFDMPITNRFPYPLLADSLIVGSSKRTPPEAYSTDDFYKGTIQDLKINGKSVAITKIPENLNLQLFGQKIDERNILEGTVSDDVCSLWNPCVNGYCENTFNDFYCKCNTSWTGRTCTMKDHCVTNPCTHRNAICTNLIDGYVCTPSSTTFYRTSRITYALRGPPLLSSSESKITFAIRTRSEYARILYLESPSAHFSIELNSGSLSLIHSSSGHFVEREMPMGIADGHWHNISVHHDTIFVDGKASLHSDEPLFLDSFLVVNNTTLTVGYLLNDADPPSFTGCLTNLTIAQLPPLSFYPIKESGNISENTTRFIINDLTNVQLDECHSLEMCGMINPCKNGAICKDLWNKRSCECMSGFRGEFCEINIDECLENDCVNSVCVDGIGNYSCKCLPGFTGADCREKEDLCLQNPCQHGGICHSTPGSFTCECRPNFVGVHCQTLANSSCAELPCGKHANCTDNHVLIYVNAPTNDHFNTSDFVQSSFTCQCPSGWSGVTCDIRIDHCKVNTCQNGGTCVSQPYGTECHCTSAYKGASCSELVDTCSFSPCAHGQCKNIWGGRMCQCAPGWQGPNCDIDIDECKLLPCHSNGLCKNTEGGYTCSCSQYFFGEHCQLPGSCTAAPCGTTGDCVQHSRFEHTCECHHGYTGDSCDELIDYCVGDPCMNGATCEKLVGSYRCHCLPGFSGDNCSVDIDECVGEVCMNGGRCIDKVNAFICDCSSTGFEGERCENDVNECKKGICVRGICHNEVGSFSCECEEGYIGKYCHLQDPCTSNNTISNNSVHHHCDHGTCFNPTVEITSEGNEVVHYECHCTLGYSGPLCSQLVLSSRCF</sequence>
<feature type="domain" description="EGF-like" evidence="8">
    <location>
        <begin position="1339"/>
        <end position="1375"/>
    </location>
</feature>
<dbReference type="InterPro" id="IPR013320">
    <property type="entry name" value="ConA-like_dom_sf"/>
</dbReference>
<feature type="disulfide bond" evidence="6">
    <location>
        <begin position="945"/>
        <end position="954"/>
    </location>
</feature>
<dbReference type="InterPro" id="IPR049883">
    <property type="entry name" value="NOTCH1_EGF-like"/>
</dbReference>
<dbReference type="SUPFAM" id="SSF57184">
    <property type="entry name" value="Growth factor receptor domain"/>
    <property type="match status" value="3"/>
</dbReference>
<dbReference type="GO" id="GO:0000902">
    <property type="term" value="P:cell morphogenesis"/>
    <property type="evidence" value="ECO:0007669"/>
    <property type="project" value="UniProtKB-ARBA"/>
</dbReference>
<evidence type="ECO:0000256" key="4">
    <source>
        <dbReference type="ARBA" id="ARBA00023157"/>
    </source>
</evidence>
<dbReference type="InterPro" id="IPR001791">
    <property type="entry name" value="Laminin_G"/>
</dbReference>
<feature type="domain" description="EGF-like" evidence="8">
    <location>
        <begin position="371"/>
        <end position="411"/>
    </location>
</feature>
<feature type="domain" description="EGF-like" evidence="8">
    <location>
        <begin position="919"/>
        <end position="955"/>
    </location>
</feature>
<feature type="disulfide bond" evidence="6">
    <location>
        <begin position="1381"/>
        <end position="1391"/>
    </location>
</feature>
<feature type="disulfide bond" evidence="6">
    <location>
        <begin position="1440"/>
        <end position="1449"/>
    </location>
</feature>
<dbReference type="EMBL" id="JBGFUD010001922">
    <property type="protein sequence ID" value="MFH4976923.1"/>
    <property type="molecule type" value="Genomic_DNA"/>
</dbReference>
<dbReference type="FunFam" id="2.10.25.10:FF:000434">
    <property type="entry name" value="Predicted protein"/>
    <property type="match status" value="1"/>
</dbReference>
<feature type="disulfide bond" evidence="6">
    <location>
        <begin position="139"/>
        <end position="148"/>
    </location>
</feature>
<feature type="domain" description="EGF-like" evidence="8">
    <location>
        <begin position="686"/>
        <end position="722"/>
    </location>
</feature>
<feature type="disulfide bond" evidence="6">
    <location>
        <begin position="1516"/>
        <end position="1525"/>
    </location>
</feature>
<protein>
    <submittedName>
        <fullName evidence="9">Uncharacterized protein</fullName>
    </submittedName>
</protein>
<dbReference type="FunFam" id="2.10.25.10:FF:000472">
    <property type="entry name" value="Uncharacterized protein, isoform A"/>
    <property type="match status" value="1"/>
</dbReference>
<evidence type="ECO:0000256" key="3">
    <source>
        <dbReference type="ARBA" id="ARBA00022737"/>
    </source>
</evidence>
<feature type="domain" description="EGF-like" evidence="8">
    <location>
        <begin position="1377"/>
        <end position="1412"/>
    </location>
</feature>
<feature type="disulfide bond" evidence="6">
    <location>
        <begin position="712"/>
        <end position="721"/>
    </location>
</feature>
<dbReference type="InterPro" id="IPR000742">
    <property type="entry name" value="EGF"/>
</dbReference>
<feature type="domain" description="EGF-like" evidence="8">
    <location>
        <begin position="112"/>
        <end position="149"/>
    </location>
</feature>
<feature type="disulfide bond" evidence="6">
    <location>
        <begin position="1365"/>
        <end position="1374"/>
    </location>
</feature>
<keyword evidence="10" id="KW-1185">Reference proteome</keyword>
<dbReference type="FunFam" id="2.10.25.10:FF:000327">
    <property type="entry name" value="neurogenic locus notch homolog protein 4"/>
    <property type="match status" value="1"/>
</dbReference>
<feature type="disulfide bond" evidence="6">
    <location>
        <begin position="1193"/>
        <end position="1202"/>
    </location>
</feature>
<evidence type="ECO:0000256" key="1">
    <source>
        <dbReference type="ARBA" id="ARBA00022536"/>
    </source>
</evidence>
<dbReference type="Pfam" id="PF00008">
    <property type="entry name" value="EGF"/>
    <property type="match status" value="8"/>
</dbReference>
<dbReference type="InterPro" id="IPR000152">
    <property type="entry name" value="EGF-type_Asp/Asn_hydroxyl_site"/>
</dbReference>
<feature type="disulfide bond" evidence="6">
    <location>
        <begin position="1592"/>
        <end position="1601"/>
    </location>
</feature>
<feature type="domain" description="EGF-like" evidence="8">
    <location>
        <begin position="1567"/>
        <end position="1602"/>
    </location>
</feature>
<feature type="domain" description="EGF-like" evidence="8">
    <location>
        <begin position="151"/>
        <end position="187"/>
    </location>
</feature>
<feature type="disulfide bond" evidence="6">
    <location>
        <begin position="1402"/>
        <end position="1411"/>
    </location>
</feature>
<feature type="domain" description="EGF-like" evidence="8">
    <location>
        <begin position="1205"/>
        <end position="1240"/>
    </location>
</feature>
<feature type="disulfide bond" evidence="6">
    <location>
        <begin position="214"/>
        <end position="223"/>
    </location>
</feature>
<dbReference type="Proteomes" id="UP001608902">
    <property type="component" value="Unassembled WGS sequence"/>
</dbReference>